<dbReference type="Proteomes" id="UP000622317">
    <property type="component" value="Unassembled WGS sequence"/>
</dbReference>
<dbReference type="InterPro" id="IPR011519">
    <property type="entry name" value="UnbV_ASPIC"/>
</dbReference>
<protein>
    <submittedName>
        <fullName evidence="3">VCBS repeat-containing protein</fullName>
    </submittedName>
</protein>
<dbReference type="Gene3D" id="2.130.10.130">
    <property type="entry name" value="Integrin alpha, N-terminal"/>
    <property type="match status" value="4"/>
</dbReference>
<evidence type="ECO:0000259" key="2">
    <source>
        <dbReference type="Pfam" id="PF07593"/>
    </source>
</evidence>
<dbReference type="AlphaFoldDB" id="A0A927IGK1"/>
<name>A0A927IGK1_9BACT</name>
<evidence type="ECO:0000313" key="4">
    <source>
        <dbReference type="Proteomes" id="UP000622317"/>
    </source>
</evidence>
<feature type="domain" description="ASPIC/UnbV" evidence="2">
    <location>
        <begin position="478"/>
        <end position="544"/>
    </location>
</feature>
<comment type="caution">
    <text evidence="3">The sequence shown here is derived from an EMBL/GenBank/DDBJ whole genome shotgun (WGS) entry which is preliminary data.</text>
</comment>
<evidence type="ECO:0000313" key="3">
    <source>
        <dbReference type="EMBL" id="MBD5778889.1"/>
    </source>
</evidence>
<accession>A0A927IGK1</accession>
<sequence length="1069" mass="118437">MSAPLEDGYEGALFEKIEPRRSGLTAVNRYSHPEAWGKYWHQYYNGSIGTGVVLGDVNGDGLPDVYLVSKDSPNALYLNLGDFRFEDATESAGVAGKEGFASGASFVDIDNDGDLDLYVCYIGFENELYLNDGAGVFVEQGARWGLNLSTGSNAPSFADMDRDGDLDLYLQCNFLQKASKPEGMPDLLLENMGDRFEDVTERSGISGRGQGHAAIWWDYNEDGWPDVYVANDFAPTDRLYRNNKDNTFTDVIQDALVSAPYFGMGADLGDINNDGHLDFLVADMATPDHVKHHVSVGTQGSYLLSVSKSKISQFMYNMLSLKIGPEQFAEVGHLTGLEATGWTWAVRLVDMDNDGWLDAFFTNGMVREFHNSDLAARMGQARSVMHRIKGYENSPPLKERNMAFRNSGKLSFEETSGQWGLDEWGVSFAASFADFDTDGDLDLILNNLDGPPTLYRNRSVSGERVTIRLEGVESNRFGYGAKLTAKAGDQLQSRELSALRGYMSQDEPHLHFSFLEASAIDELRIDWPSGKTQVLRDMELGRHYHIREMDTKEESRLADESTLFEMVDLDLDEESLSEEEFYDAFAQQPLLPFDETWSGPQLRVGDIDGDGWEDVTLGGATGQETRVFRNRGNGRLSLVESDVFYDDYDAEDTGLLLFDYEGDGDLDILALAGSMELDEGSEFYRDRIYLNSGDLEFVRMPQESFSTPALASTASCLIDVDGDGRKDLLIGGGTLKDRYPFSSDNQVWLRSEQGYRPDTDSGFAKQFVLSGRTSDLLAVDIDGDGDEDLLQVREWGSPILWIMEEGRLLRSEGAIEEAALQGVWTSVAAGDFDGDGRLDFVLGNLGANSKFNPRQDAPDVMFSRIQGGSGAQLLSYTWEGKLVPRETRNIASKLFSEEIMSASRSFEEYARSPVESLFPDLDAAFRKDEMTQSRSMVFYQGLDGRFTAKPLPGMAQVGKVTDIVAADIDGDGVDDVILTQEPLPPLPWAGRRLKGNLCLLLGKAEREFTSVLPWRSGLQVDGYPKHLAFADLDKDGLRELLVAMNEGPLLVFEMNENAAPALRATASHE</sequence>
<dbReference type="EMBL" id="JACYFG010000006">
    <property type="protein sequence ID" value="MBD5778889.1"/>
    <property type="molecule type" value="Genomic_DNA"/>
</dbReference>
<dbReference type="PANTHER" id="PTHR16026">
    <property type="entry name" value="CARTILAGE ACIDIC PROTEIN 1"/>
    <property type="match status" value="1"/>
</dbReference>
<evidence type="ECO:0000256" key="1">
    <source>
        <dbReference type="ARBA" id="ARBA00022729"/>
    </source>
</evidence>
<dbReference type="InterPro" id="IPR028994">
    <property type="entry name" value="Integrin_alpha_N"/>
</dbReference>
<dbReference type="InterPro" id="IPR013517">
    <property type="entry name" value="FG-GAP"/>
</dbReference>
<gene>
    <name evidence="3" type="ORF">IEN85_05250</name>
</gene>
<dbReference type="InterPro" id="IPR027039">
    <property type="entry name" value="Crtac1"/>
</dbReference>
<dbReference type="RefSeq" id="WP_191616016.1">
    <property type="nucleotide sequence ID" value="NZ_JACYFG010000006.1"/>
</dbReference>
<dbReference type="Pfam" id="PF13517">
    <property type="entry name" value="FG-GAP_3"/>
    <property type="match status" value="5"/>
</dbReference>
<keyword evidence="1" id="KW-0732">Signal</keyword>
<keyword evidence="4" id="KW-1185">Reference proteome</keyword>
<reference evidence="3" key="1">
    <citation type="submission" date="2020-09" db="EMBL/GenBank/DDBJ databases">
        <title>Pelagicoccus enzymogenes sp. nov. with an EPS production, isolated from marine sediment.</title>
        <authorList>
            <person name="Feng X."/>
        </authorList>
    </citation>
    <scope>NUCLEOTIDE SEQUENCE</scope>
    <source>
        <strain evidence="3">NFK12</strain>
    </source>
</reference>
<dbReference type="PANTHER" id="PTHR16026:SF0">
    <property type="entry name" value="CARTILAGE ACIDIC PROTEIN 1"/>
    <property type="match status" value="1"/>
</dbReference>
<proteinExistence type="predicted"/>
<organism evidence="3 4">
    <name type="scientific">Pelagicoccus enzymogenes</name>
    <dbReference type="NCBI Taxonomy" id="2773457"/>
    <lineage>
        <taxon>Bacteria</taxon>
        <taxon>Pseudomonadati</taxon>
        <taxon>Verrucomicrobiota</taxon>
        <taxon>Opitutia</taxon>
        <taxon>Puniceicoccales</taxon>
        <taxon>Pelagicoccaceae</taxon>
        <taxon>Pelagicoccus</taxon>
    </lineage>
</organism>
<dbReference type="SUPFAM" id="SSF69318">
    <property type="entry name" value="Integrin alpha N-terminal domain"/>
    <property type="match status" value="3"/>
</dbReference>
<dbReference type="Pfam" id="PF07593">
    <property type="entry name" value="UnbV_ASPIC"/>
    <property type="match status" value="1"/>
</dbReference>